<reference evidence="10" key="2">
    <citation type="submission" date="2017-10" db="EMBL/GenBank/DDBJ databases">
        <title>Ladona fulva Genome sequencing and assembly.</title>
        <authorList>
            <person name="Murali S."/>
            <person name="Richards S."/>
            <person name="Bandaranaike D."/>
            <person name="Bellair M."/>
            <person name="Blankenburg K."/>
            <person name="Chao H."/>
            <person name="Dinh H."/>
            <person name="Doddapaneni H."/>
            <person name="Dugan-Rocha S."/>
            <person name="Elkadiri S."/>
            <person name="Gnanaolivu R."/>
            <person name="Hernandez B."/>
            <person name="Skinner E."/>
            <person name="Javaid M."/>
            <person name="Lee S."/>
            <person name="Li M."/>
            <person name="Ming W."/>
            <person name="Munidasa M."/>
            <person name="Muniz J."/>
            <person name="Nguyen L."/>
            <person name="Hughes D."/>
            <person name="Osuji N."/>
            <person name="Pu L.-L."/>
            <person name="Puazo M."/>
            <person name="Qu C."/>
            <person name="Quiroz J."/>
            <person name="Raj R."/>
            <person name="Weissenberger G."/>
            <person name="Xin Y."/>
            <person name="Zou X."/>
            <person name="Han Y."/>
            <person name="Worley K."/>
            <person name="Muzny D."/>
            <person name="Gibbs R."/>
        </authorList>
    </citation>
    <scope>NUCLEOTIDE SEQUENCE</scope>
    <source>
        <strain evidence="10">Sampled in the wild</strain>
    </source>
</reference>
<dbReference type="GO" id="GO:0001836">
    <property type="term" value="P:release of cytochrome c from mitochondria"/>
    <property type="evidence" value="ECO:0007669"/>
    <property type="project" value="TreeGrafter"/>
</dbReference>
<keyword evidence="3 8" id="KW-0812">Transmembrane</keyword>
<evidence type="ECO:0000256" key="3">
    <source>
        <dbReference type="ARBA" id="ARBA00022692"/>
    </source>
</evidence>
<dbReference type="GO" id="GO:0005741">
    <property type="term" value="C:mitochondrial outer membrane"/>
    <property type="evidence" value="ECO:0007669"/>
    <property type="project" value="TreeGrafter"/>
</dbReference>
<feature type="compositionally biased region" description="Low complexity" evidence="7">
    <location>
        <begin position="164"/>
        <end position="189"/>
    </location>
</feature>
<dbReference type="GO" id="GO:0008630">
    <property type="term" value="P:intrinsic apoptotic signaling pathway in response to DNA damage"/>
    <property type="evidence" value="ECO:0007669"/>
    <property type="project" value="TreeGrafter"/>
</dbReference>
<comment type="subcellular location">
    <subcellularLocation>
        <location evidence="1">Membrane</location>
        <topology evidence="1">Single-pass membrane protein</topology>
    </subcellularLocation>
</comment>
<dbReference type="InterPro" id="IPR026298">
    <property type="entry name" value="Bcl-2_fam"/>
</dbReference>
<dbReference type="PANTHER" id="PTHR11256">
    <property type="entry name" value="BCL-2 RELATED"/>
    <property type="match status" value="1"/>
</dbReference>
<dbReference type="GO" id="GO:0042981">
    <property type="term" value="P:regulation of apoptotic process"/>
    <property type="evidence" value="ECO:0007669"/>
    <property type="project" value="InterPro"/>
</dbReference>
<evidence type="ECO:0000259" key="9">
    <source>
        <dbReference type="SMART" id="SM00337"/>
    </source>
</evidence>
<dbReference type="AlphaFoldDB" id="A0A8K0K0U1"/>
<comment type="similarity">
    <text evidence="2">Belongs to the Bcl-2 family.</text>
</comment>
<proteinExistence type="inferred from homology"/>
<dbReference type="GO" id="GO:0051400">
    <property type="term" value="F:BH domain binding"/>
    <property type="evidence" value="ECO:0007669"/>
    <property type="project" value="TreeGrafter"/>
</dbReference>
<dbReference type="PROSITE" id="PS50062">
    <property type="entry name" value="BCL2_FAMILY"/>
    <property type="match status" value="1"/>
</dbReference>
<keyword evidence="4" id="KW-0053">Apoptosis</keyword>
<dbReference type="PANTHER" id="PTHR11256:SF48">
    <property type="entry name" value="BCL-2-RELATED OVARIAN KILLER PROTEIN"/>
    <property type="match status" value="1"/>
</dbReference>
<name>A0A8K0K0U1_LADFU</name>
<dbReference type="InterPro" id="IPR002475">
    <property type="entry name" value="Bcl2-like"/>
</dbReference>
<dbReference type="InterPro" id="IPR036834">
    <property type="entry name" value="Bcl-2-like_sf"/>
</dbReference>
<evidence type="ECO:0000313" key="11">
    <source>
        <dbReference type="Proteomes" id="UP000792457"/>
    </source>
</evidence>
<comment type="caution">
    <text evidence="10">The sequence shown here is derived from an EMBL/GenBank/DDBJ whole genome shotgun (WGS) entry which is preliminary data.</text>
</comment>
<feature type="transmembrane region" description="Helical" evidence="8">
    <location>
        <begin position="298"/>
        <end position="325"/>
    </location>
</feature>
<evidence type="ECO:0000256" key="8">
    <source>
        <dbReference type="SAM" id="Phobius"/>
    </source>
</evidence>
<dbReference type="Pfam" id="PF00452">
    <property type="entry name" value="Bcl-2"/>
    <property type="match status" value="1"/>
</dbReference>
<gene>
    <name evidence="10" type="ORF">J437_LFUL005421</name>
</gene>
<dbReference type="EMBL" id="KZ308177">
    <property type="protein sequence ID" value="KAG8223858.1"/>
    <property type="molecule type" value="Genomic_DNA"/>
</dbReference>
<reference evidence="10" key="1">
    <citation type="submission" date="2013-04" db="EMBL/GenBank/DDBJ databases">
        <authorList>
            <person name="Qu J."/>
            <person name="Murali S.C."/>
            <person name="Bandaranaike D."/>
            <person name="Bellair M."/>
            <person name="Blankenburg K."/>
            <person name="Chao H."/>
            <person name="Dinh H."/>
            <person name="Doddapaneni H."/>
            <person name="Downs B."/>
            <person name="Dugan-Rocha S."/>
            <person name="Elkadiri S."/>
            <person name="Gnanaolivu R.D."/>
            <person name="Hernandez B."/>
            <person name="Javaid M."/>
            <person name="Jayaseelan J.C."/>
            <person name="Lee S."/>
            <person name="Li M."/>
            <person name="Ming W."/>
            <person name="Munidasa M."/>
            <person name="Muniz J."/>
            <person name="Nguyen L."/>
            <person name="Ongeri F."/>
            <person name="Osuji N."/>
            <person name="Pu L.-L."/>
            <person name="Puazo M."/>
            <person name="Qu C."/>
            <person name="Quiroz J."/>
            <person name="Raj R."/>
            <person name="Weissenberger G."/>
            <person name="Xin Y."/>
            <person name="Zou X."/>
            <person name="Han Y."/>
            <person name="Richards S."/>
            <person name="Worley K."/>
            <person name="Muzny D."/>
            <person name="Gibbs R."/>
        </authorList>
    </citation>
    <scope>NUCLEOTIDE SEQUENCE</scope>
    <source>
        <strain evidence="10">Sampled in the wild</strain>
    </source>
</reference>
<sequence>MNLNGKECEADKSSLDLTLTPSKRGLVELRRHSSGTTDTMSSGGSFSYQQSPLHLHLSNLRSRRKFSFPVALEHGTHYGRAVGSTSARRRFSDAVSRRLSLSWRQHYGPGGPSGLFSQQQQESAAWEERQVVAQAKALARRYLRARLKRSGLLKGGKGGLARLRSSTMLLPSPPSSGSSSSESIPSTLSKVPRSGEMGAASPVNHVLLSIGQELESTHPKNENEVTWAKVVSLFAMAGGLAVDCVRRGHHDYLPSLVEAVGDVIEEEQLSEWIAQRGGWMGLVYHFRPERLEKSSLNYWWVSQTCLVGVITALSASVLLLVAVLLRWSGKFSFI</sequence>
<dbReference type="CDD" id="cd06845">
    <property type="entry name" value="Bcl-2_like"/>
    <property type="match status" value="1"/>
</dbReference>
<evidence type="ECO:0000256" key="7">
    <source>
        <dbReference type="SAM" id="MobiDB-lite"/>
    </source>
</evidence>
<dbReference type="OrthoDB" id="6021377at2759"/>
<accession>A0A8K0K0U1</accession>
<dbReference type="InterPro" id="IPR046371">
    <property type="entry name" value="Bcl-2_BH1-3"/>
</dbReference>
<protein>
    <recommendedName>
        <fullName evidence="9">Bcl-2 Bcl-2 homology region 1-3 domain-containing protein</fullName>
    </recommendedName>
</protein>
<dbReference type="GO" id="GO:0097192">
    <property type="term" value="P:extrinsic apoptotic signaling pathway in absence of ligand"/>
    <property type="evidence" value="ECO:0007669"/>
    <property type="project" value="TreeGrafter"/>
</dbReference>
<evidence type="ECO:0000256" key="4">
    <source>
        <dbReference type="ARBA" id="ARBA00022703"/>
    </source>
</evidence>
<dbReference type="Gene3D" id="1.10.437.10">
    <property type="entry name" value="Blc2-like"/>
    <property type="match status" value="1"/>
</dbReference>
<evidence type="ECO:0000256" key="2">
    <source>
        <dbReference type="ARBA" id="ARBA00009458"/>
    </source>
</evidence>
<evidence type="ECO:0000256" key="6">
    <source>
        <dbReference type="ARBA" id="ARBA00023136"/>
    </source>
</evidence>
<keyword evidence="5 8" id="KW-1133">Transmembrane helix</keyword>
<keyword evidence="6 8" id="KW-0472">Membrane</keyword>
<dbReference type="SUPFAM" id="SSF56854">
    <property type="entry name" value="Bcl-2 inhibitors of programmed cell death"/>
    <property type="match status" value="1"/>
</dbReference>
<dbReference type="SMART" id="SM00337">
    <property type="entry name" value="BCL"/>
    <property type="match status" value="1"/>
</dbReference>
<feature type="region of interest" description="Disordered" evidence="7">
    <location>
        <begin position="164"/>
        <end position="197"/>
    </location>
</feature>
<feature type="domain" description="Bcl-2 Bcl-2 homology region 1-3" evidence="9">
    <location>
        <begin position="175"/>
        <end position="279"/>
    </location>
</feature>
<evidence type="ECO:0000313" key="10">
    <source>
        <dbReference type="EMBL" id="KAG8223858.1"/>
    </source>
</evidence>
<dbReference type="Proteomes" id="UP000792457">
    <property type="component" value="Unassembled WGS sequence"/>
</dbReference>
<organism evidence="10 11">
    <name type="scientific">Ladona fulva</name>
    <name type="common">Scarce chaser dragonfly</name>
    <name type="synonym">Libellula fulva</name>
    <dbReference type="NCBI Taxonomy" id="123851"/>
    <lineage>
        <taxon>Eukaryota</taxon>
        <taxon>Metazoa</taxon>
        <taxon>Ecdysozoa</taxon>
        <taxon>Arthropoda</taxon>
        <taxon>Hexapoda</taxon>
        <taxon>Insecta</taxon>
        <taxon>Pterygota</taxon>
        <taxon>Palaeoptera</taxon>
        <taxon>Odonata</taxon>
        <taxon>Epiprocta</taxon>
        <taxon>Anisoptera</taxon>
        <taxon>Libelluloidea</taxon>
        <taxon>Libellulidae</taxon>
        <taxon>Ladona</taxon>
    </lineage>
</organism>
<keyword evidence="11" id="KW-1185">Reference proteome</keyword>
<evidence type="ECO:0000256" key="5">
    <source>
        <dbReference type="ARBA" id="ARBA00022989"/>
    </source>
</evidence>
<evidence type="ECO:0000256" key="1">
    <source>
        <dbReference type="ARBA" id="ARBA00004167"/>
    </source>
</evidence>